<evidence type="ECO:0000256" key="5">
    <source>
        <dbReference type="ARBA" id="ARBA00022723"/>
    </source>
</evidence>
<evidence type="ECO:0000256" key="4">
    <source>
        <dbReference type="ARBA" id="ARBA00012146"/>
    </source>
</evidence>
<evidence type="ECO:0000256" key="10">
    <source>
        <dbReference type="ARBA" id="ARBA00044973"/>
    </source>
</evidence>
<dbReference type="Pfam" id="PF00719">
    <property type="entry name" value="Pyrophosphatase"/>
    <property type="match status" value="1"/>
</dbReference>
<dbReference type="GO" id="GO:0004427">
    <property type="term" value="F:inorganic diphosphate phosphatase activity"/>
    <property type="evidence" value="ECO:0007669"/>
    <property type="project" value="UniProtKB-EC"/>
</dbReference>
<dbReference type="HAMAP" id="MF_00209">
    <property type="entry name" value="Inorganic_PPase"/>
    <property type="match status" value="1"/>
</dbReference>
<dbReference type="InterPro" id="IPR008162">
    <property type="entry name" value="Pyrophosphatase"/>
</dbReference>
<accession>A0A1I8ANY7</accession>
<dbReference type="AlphaFoldDB" id="A0A1I8ANY7"/>
<dbReference type="PANTHER" id="PTHR11820">
    <property type="entry name" value="ACYLPYRUVASE"/>
    <property type="match status" value="1"/>
</dbReference>
<dbReference type="GO" id="GO:0018773">
    <property type="term" value="F:acetylpyruvate hydrolase activity"/>
    <property type="evidence" value="ECO:0007669"/>
    <property type="project" value="TreeGrafter"/>
</dbReference>
<evidence type="ECO:0000256" key="7">
    <source>
        <dbReference type="ARBA" id="ARBA00022842"/>
    </source>
</evidence>
<comment type="similarity">
    <text evidence="3">Belongs to the FAH family.</text>
</comment>
<evidence type="ECO:0000256" key="2">
    <source>
        <dbReference type="ARBA" id="ARBA00006220"/>
    </source>
</evidence>
<dbReference type="PROSITE" id="PS00387">
    <property type="entry name" value="PPASE"/>
    <property type="match status" value="1"/>
</dbReference>
<dbReference type="Pfam" id="PF01557">
    <property type="entry name" value="FAA_hydrolase"/>
    <property type="match status" value="1"/>
</dbReference>
<dbReference type="GO" id="GO:0006796">
    <property type="term" value="P:phosphate-containing compound metabolic process"/>
    <property type="evidence" value="ECO:0007669"/>
    <property type="project" value="InterPro"/>
</dbReference>
<dbReference type="GO" id="GO:0005737">
    <property type="term" value="C:cytoplasm"/>
    <property type="evidence" value="ECO:0007669"/>
    <property type="project" value="InterPro"/>
</dbReference>
<dbReference type="EC" id="5.3.2.2" evidence="10"/>
<feature type="domain" description="Fumarylacetoacetase-like C-terminal" evidence="11">
    <location>
        <begin position="153"/>
        <end position="356"/>
    </location>
</feature>
<dbReference type="InterPro" id="IPR011234">
    <property type="entry name" value="Fumarylacetoacetase-like_C"/>
</dbReference>
<dbReference type="GO" id="GO:0000287">
    <property type="term" value="F:magnesium ion binding"/>
    <property type="evidence" value="ECO:0007669"/>
    <property type="project" value="InterPro"/>
</dbReference>
<proteinExistence type="inferred from homology"/>
<evidence type="ECO:0000256" key="9">
    <source>
        <dbReference type="ARBA" id="ARBA00044911"/>
    </source>
</evidence>
<dbReference type="SUPFAM" id="SSF50324">
    <property type="entry name" value="Inorganic pyrophosphatase"/>
    <property type="match status" value="1"/>
</dbReference>
<dbReference type="PANTHER" id="PTHR11820:SF90">
    <property type="entry name" value="FLUTATHIONE S-TRANSFERASE"/>
    <property type="match status" value="1"/>
</dbReference>
<evidence type="ECO:0000313" key="12">
    <source>
        <dbReference type="Proteomes" id="UP000095287"/>
    </source>
</evidence>
<protein>
    <recommendedName>
        <fullName evidence="8">Fumarylacetoacetate hydrolase domain-containing protein 1</fullName>
        <ecNumber evidence="4">3.6.1.1</ecNumber>
        <ecNumber evidence="10">5.3.2.2</ecNumber>
    </recommendedName>
</protein>
<organism evidence="12 13">
    <name type="scientific">Steinernema glaseri</name>
    <dbReference type="NCBI Taxonomy" id="37863"/>
    <lineage>
        <taxon>Eukaryota</taxon>
        <taxon>Metazoa</taxon>
        <taxon>Ecdysozoa</taxon>
        <taxon>Nematoda</taxon>
        <taxon>Chromadorea</taxon>
        <taxon>Rhabditida</taxon>
        <taxon>Tylenchina</taxon>
        <taxon>Panagrolaimomorpha</taxon>
        <taxon>Strongyloidoidea</taxon>
        <taxon>Steinernematidae</taxon>
        <taxon>Steinernema</taxon>
    </lineage>
</organism>
<comment type="cofactor">
    <cofactor evidence="1">
        <name>Mg(2+)</name>
        <dbReference type="ChEBI" id="CHEBI:18420"/>
    </cofactor>
</comment>
<evidence type="ECO:0000313" key="13">
    <source>
        <dbReference type="WBParaSite" id="L893_g7383.t1"/>
    </source>
</evidence>
<evidence type="ECO:0000256" key="3">
    <source>
        <dbReference type="ARBA" id="ARBA00010211"/>
    </source>
</evidence>
<comment type="catalytic activity">
    <reaction evidence="9">
        <text>oxaloacetate = enol-oxaloacetate</text>
        <dbReference type="Rhea" id="RHEA:16021"/>
        <dbReference type="ChEBI" id="CHEBI:16452"/>
        <dbReference type="ChEBI" id="CHEBI:17479"/>
        <dbReference type="EC" id="5.3.2.2"/>
    </reaction>
    <physiologicalReaction direction="right-to-left" evidence="9">
        <dbReference type="Rhea" id="RHEA:16023"/>
    </physiologicalReaction>
</comment>
<keyword evidence="5" id="KW-0479">Metal-binding</keyword>
<dbReference type="Gene3D" id="3.90.850.10">
    <property type="entry name" value="Fumarylacetoacetase-like, C-terminal domain"/>
    <property type="match status" value="1"/>
</dbReference>
<dbReference type="EC" id="3.6.1.1" evidence="4"/>
<evidence type="ECO:0000259" key="11">
    <source>
        <dbReference type="Pfam" id="PF01557"/>
    </source>
</evidence>
<name>A0A1I8ANY7_9BILA</name>
<keyword evidence="12" id="KW-1185">Reference proteome</keyword>
<dbReference type="GO" id="GO:0050163">
    <property type="term" value="F:oxaloacetate tautomerase activity"/>
    <property type="evidence" value="ECO:0007669"/>
    <property type="project" value="UniProtKB-EC"/>
</dbReference>
<dbReference type="InterPro" id="IPR036649">
    <property type="entry name" value="Pyrophosphatase_sf"/>
</dbReference>
<comment type="similarity">
    <text evidence="2">Belongs to the PPase family.</text>
</comment>
<dbReference type="Gene3D" id="3.90.80.10">
    <property type="entry name" value="Inorganic pyrophosphatase"/>
    <property type="match status" value="1"/>
</dbReference>
<evidence type="ECO:0000256" key="1">
    <source>
        <dbReference type="ARBA" id="ARBA00001946"/>
    </source>
</evidence>
<keyword evidence="7" id="KW-0460">Magnesium</keyword>
<dbReference type="Proteomes" id="UP000095287">
    <property type="component" value="Unplaced"/>
</dbReference>
<dbReference type="SUPFAM" id="SSF56529">
    <property type="entry name" value="FAH"/>
    <property type="match status" value="1"/>
</dbReference>
<dbReference type="WBParaSite" id="L893_g7383.t1">
    <property type="protein sequence ID" value="L893_g7383.t1"/>
    <property type="gene ID" value="L893_g7383"/>
</dbReference>
<keyword evidence="6" id="KW-0378">Hydrolase</keyword>
<reference evidence="13" key="1">
    <citation type="submission" date="2016-11" db="UniProtKB">
        <authorList>
            <consortium name="WormBaseParasite"/>
        </authorList>
    </citation>
    <scope>IDENTIFICATION</scope>
</reference>
<dbReference type="InterPro" id="IPR036663">
    <property type="entry name" value="Fumarylacetoacetase_C_sf"/>
</dbReference>
<sequence length="357" mass="39567">MNSDPVKYEVDENGVVFVDRFMLTAMHYPCNYGYVPQTISDDGDPVDVLVIAPFPIQIGAVIPCRPIGVLHMDDEAGGDAKLLAVPTDKLYPLYRNVKSPEDLQPEELERIKHFFEHYKDIEKGKWVKVKGWDGIEAAKKELDSEQVFPVRRIYCVGRNYVEHAQEMGFTGREDPFFFCKPADSILNVLPGQVCDMPYPSRTQDLHHEIELVVALSKGGRDLTVEQAAECVWGYAVGLDMTRRDLQTQAKKAGRPWEVGKAFDHSAPTGPLVPRSRIGELSQGAITLDVNGERRQTGDLNQLIWNVAESIAYLSGLFELVPGDIIFTGTPAGVGSVERGDVMHGAIDGLGSIDVRLV</sequence>
<dbReference type="NCBIfam" id="NF002317">
    <property type="entry name" value="PRK01250.1"/>
    <property type="match status" value="1"/>
</dbReference>
<evidence type="ECO:0000256" key="6">
    <source>
        <dbReference type="ARBA" id="ARBA00022801"/>
    </source>
</evidence>
<evidence type="ECO:0000256" key="8">
    <source>
        <dbReference type="ARBA" id="ARBA00042340"/>
    </source>
</evidence>
<dbReference type="CDD" id="cd00412">
    <property type="entry name" value="pyrophosphatase"/>
    <property type="match status" value="1"/>
</dbReference>